<feature type="transmembrane region" description="Helical" evidence="7">
    <location>
        <begin position="150"/>
        <end position="172"/>
    </location>
</feature>
<evidence type="ECO:0000259" key="8">
    <source>
        <dbReference type="Pfam" id="PF01490"/>
    </source>
</evidence>
<evidence type="ECO:0000256" key="7">
    <source>
        <dbReference type="SAM" id="Phobius"/>
    </source>
</evidence>
<feature type="domain" description="Amino acid transporter transmembrane" evidence="8">
    <location>
        <begin position="49"/>
        <end position="462"/>
    </location>
</feature>
<protein>
    <recommendedName>
        <fullName evidence="8">Amino acid transporter transmembrane domain-containing protein</fullName>
    </recommendedName>
</protein>
<keyword evidence="3 7" id="KW-0812">Transmembrane</keyword>
<feature type="transmembrane region" description="Helical" evidence="7">
    <location>
        <begin position="298"/>
        <end position="319"/>
    </location>
</feature>
<evidence type="ECO:0000313" key="9">
    <source>
        <dbReference type="EMBL" id="JAC67884.1"/>
    </source>
</evidence>
<keyword evidence="4" id="KW-0029">Amino-acid transport</keyword>
<evidence type="ECO:0000256" key="1">
    <source>
        <dbReference type="ARBA" id="ARBA00004370"/>
    </source>
</evidence>
<reference evidence="9" key="1">
    <citation type="submission" date="2014-05" db="EMBL/GenBank/DDBJ databases">
        <title>The transcriptome of the halophilic microalga Tetraselmis sp. GSL018 isolated from the Great Salt Lake, Utah.</title>
        <authorList>
            <person name="Jinkerson R.E."/>
            <person name="D'Adamo S."/>
            <person name="Posewitz M.C."/>
        </authorList>
    </citation>
    <scope>NUCLEOTIDE SEQUENCE</scope>
    <source>
        <strain evidence="9">GSL018</strain>
    </source>
</reference>
<evidence type="ECO:0000256" key="2">
    <source>
        <dbReference type="ARBA" id="ARBA00022448"/>
    </source>
</evidence>
<dbReference type="AlphaFoldDB" id="A0A061RAU2"/>
<dbReference type="GO" id="GO:0016020">
    <property type="term" value="C:membrane"/>
    <property type="evidence" value="ECO:0007669"/>
    <property type="project" value="UniProtKB-SubCell"/>
</dbReference>
<proteinExistence type="predicted"/>
<gene>
    <name evidence="9" type="ORF">TSPGSL018_10022</name>
</gene>
<feature type="transmembrane region" description="Helical" evidence="7">
    <location>
        <begin position="443"/>
        <end position="468"/>
    </location>
</feature>
<feature type="transmembrane region" description="Helical" evidence="7">
    <location>
        <begin position="411"/>
        <end position="431"/>
    </location>
</feature>
<keyword evidence="2" id="KW-0813">Transport</keyword>
<accession>A0A061RAU2</accession>
<dbReference type="Pfam" id="PF01490">
    <property type="entry name" value="Aa_trans"/>
    <property type="match status" value="1"/>
</dbReference>
<dbReference type="PANTHER" id="PTHR48017">
    <property type="entry name" value="OS05G0424000 PROTEIN-RELATED"/>
    <property type="match status" value="1"/>
</dbReference>
<evidence type="ECO:0000256" key="6">
    <source>
        <dbReference type="ARBA" id="ARBA00023136"/>
    </source>
</evidence>
<evidence type="ECO:0000256" key="3">
    <source>
        <dbReference type="ARBA" id="ARBA00022692"/>
    </source>
</evidence>
<keyword evidence="6 7" id="KW-0472">Membrane</keyword>
<evidence type="ECO:0000256" key="4">
    <source>
        <dbReference type="ARBA" id="ARBA00022970"/>
    </source>
</evidence>
<name>A0A061RAU2_9CHLO</name>
<feature type="transmembrane region" description="Helical" evidence="7">
    <location>
        <begin position="384"/>
        <end position="405"/>
    </location>
</feature>
<feature type="transmembrane region" description="Helical" evidence="7">
    <location>
        <begin position="89"/>
        <end position="111"/>
    </location>
</feature>
<dbReference type="GO" id="GO:0006865">
    <property type="term" value="P:amino acid transport"/>
    <property type="evidence" value="ECO:0007669"/>
    <property type="project" value="UniProtKB-KW"/>
</dbReference>
<dbReference type="InterPro" id="IPR013057">
    <property type="entry name" value="AA_transpt_TM"/>
</dbReference>
<sequence length="475" mass="50327">MPKNGGAVERQVDEESIRTVPKLRIETDFVQQTGGTNIIEHPAPSEDGTWYKEGLNLVLSVTGGGAVPYAWSVSRIALALSIFSETVQIWTAMLYLTAVLLVGLVTARVLASHDRSAEGKRHQRLQDVAEEHLAPFTADVTATIPQQITLIGLPVTFFISGSVSLDLIGRYLAGDPLGPFDTEVATPGGFIAFTVIAAGLSTFRGYQGIWKFALVAFGCVVAYRLLTLATDVIQIWQFGVGGAVCPAPSPDWRVRFSELCVALGTVVQCLNITGVLTEVQATMREPPPARESIGRAVALGYGVAGTYALSAGLLGYLAFGHCVRQNLLVETLPPPLGWIPALTNALAIPDVLASTLVFSQPVIDDLERQLQRALASCGRGFSPGVLRAFVGPLLMASYGVIAYAFPQIATMSALIGGLSSIPLTFILPSLIQASLSQRAGQRAVFFGIAGLGVVLAIASTSGSLYGLIQELLGRY</sequence>
<evidence type="ECO:0000256" key="5">
    <source>
        <dbReference type="ARBA" id="ARBA00022989"/>
    </source>
</evidence>
<comment type="subcellular location">
    <subcellularLocation>
        <location evidence="1">Membrane</location>
    </subcellularLocation>
</comment>
<organism evidence="9">
    <name type="scientific">Tetraselmis sp. GSL018</name>
    <dbReference type="NCBI Taxonomy" id="582737"/>
    <lineage>
        <taxon>Eukaryota</taxon>
        <taxon>Viridiplantae</taxon>
        <taxon>Chlorophyta</taxon>
        <taxon>core chlorophytes</taxon>
        <taxon>Chlorodendrophyceae</taxon>
        <taxon>Chlorodendrales</taxon>
        <taxon>Chlorodendraceae</taxon>
        <taxon>Tetraselmis</taxon>
    </lineage>
</organism>
<keyword evidence="5 7" id="KW-1133">Transmembrane helix</keyword>
<dbReference type="EMBL" id="GBEZ01018563">
    <property type="protein sequence ID" value="JAC67884.1"/>
    <property type="molecule type" value="Transcribed_RNA"/>
</dbReference>
<feature type="transmembrane region" description="Helical" evidence="7">
    <location>
        <begin position="57"/>
        <end position="83"/>
    </location>
</feature>
<feature type="transmembrane region" description="Helical" evidence="7">
    <location>
        <begin position="184"/>
        <end position="203"/>
    </location>
</feature>
<feature type="transmembrane region" description="Helical" evidence="7">
    <location>
        <begin position="212"/>
        <end position="236"/>
    </location>
</feature>